<evidence type="ECO:0000313" key="1">
    <source>
        <dbReference type="EMBL" id="KXH63352.1"/>
    </source>
</evidence>
<accession>A0A135USN8</accession>
<dbReference type="EMBL" id="JFFI01001092">
    <property type="protein sequence ID" value="KXH63352.1"/>
    <property type="molecule type" value="Genomic_DNA"/>
</dbReference>
<evidence type="ECO:0000313" key="2">
    <source>
        <dbReference type="Proteomes" id="UP000070121"/>
    </source>
</evidence>
<sequence length="180" mass="20196">MRTSDIVPICNTGGVFWEKDGDPFFFPSSFLTDCTPHSRNAPHRNPPTNAWMREDKLHSESCEMALSRVSRQWKIRPACFGLGVRYSTPALRPSLIDYYDEAIASNGSIVTFFIDWIQGVDGADTRLGLSTVRRGSVLDDRPSSAHYAWASKQRAIRLIIMARRGAHEVKRESHAQGSPS</sequence>
<organism evidence="1 2">
    <name type="scientific">Colletotrichum salicis</name>
    <dbReference type="NCBI Taxonomy" id="1209931"/>
    <lineage>
        <taxon>Eukaryota</taxon>
        <taxon>Fungi</taxon>
        <taxon>Dikarya</taxon>
        <taxon>Ascomycota</taxon>
        <taxon>Pezizomycotina</taxon>
        <taxon>Sordariomycetes</taxon>
        <taxon>Hypocreomycetidae</taxon>
        <taxon>Glomerellales</taxon>
        <taxon>Glomerellaceae</taxon>
        <taxon>Colletotrichum</taxon>
        <taxon>Colletotrichum acutatum species complex</taxon>
    </lineage>
</organism>
<gene>
    <name evidence="1" type="ORF">CSAL01_13245</name>
</gene>
<comment type="caution">
    <text evidence="1">The sequence shown here is derived from an EMBL/GenBank/DDBJ whole genome shotgun (WGS) entry which is preliminary data.</text>
</comment>
<protein>
    <submittedName>
        <fullName evidence="1">Uncharacterized protein</fullName>
    </submittedName>
</protein>
<keyword evidence="2" id="KW-1185">Reference proteome</keyword>
<dbReference type="AlphaFoldDB" id="A0A135USN8"/>
<proteinExistence type="predicted"/>
<dbReference type="Proteomes" id="UP000070121">
    <property type="component" value="Unassembled WGS sequence"/>
</dbReference>
<reference evidence="1 2" key="1">
    <citation type="submission" date="2014-02" db="EMBL/GenBank/DDBJ databases">
        <title>The genome sequence of Colletotrichum salicis CBS 607.94.</title>
        <authorList>
            <person name="Baroncelli R."/>
            <person name="Thon M.R."/>
        </authorList>
    </citation>
    <scope>NUCLEOTIDE SEQUENCE [LARGE SCALE GENOMIC DNA]</scope>
    <source>
        <strain evidence="1 2">CBS 607.94</strain>
    </source>
</reference>
<name>A0A135USN8_9PEZI</name>